<evidence type="ECO:0000313" key="3">
    <source>
        <dbReference type="EMBL" id="EEB20272.1"/>
    </source>
</evidence>
<organism>
    <name type="scientific">Pediculus humanus subsp. corporis</name>
    <name type="common">Body louse</name>
    <dbReference type="NCBI Taxonomy" id="121224"/>
    <lineage>
        <taxon>Eukaryota</taxon>
        <taxon>Metazoa</taxon>
        <taxon>Ecdysozoa</taxon>
        <taxon>Arthropoda</taxon>
        <taxon>Hexapoda</taxon>
        <taxon>Insecta</taxon>
        <taxon>Pterygota</taxon>
        <taxon>Neoptera</taxon>
        <taxon>Paraneoptera</taxon>
        <taxon>Psocodea</taxon>
        <taxon>Troctomorpha</taxon>
        <taxon>Phthiraptera</taxon>
        <taxon>Anoplura</taxon>
        <taxon>Pediculidae</taxon>
        <taxon>Pediculus</taxon>
    </lineage>
</organism>
<dbReference type="PANTHER" id="PTHR20208:SF10">
    <property type="entry name" value="STRUCTURE-SPECIFIC ENDONUCLEASE SUBUNIT SLX1"/>
    <property type="match status" value="1"/>
</dbReference>
<sequence>MGKNSEKHKNKKKRKRTTSSSNSSISSIDEEIRRKLKKKLKKIKKKEKRKKKEKKALKLLKNEVNKELILKKNEEGPDKSLINEILQEKSKSLAPMTKEEWEKQQNTFTRVLDKETGRTREMTLTIHGFPSDVAALRFEWAWQHPKRSRRLKNIIGNKKTSESSFTYCLRVMFTMLTIPPWCRLPLTLRWLSAEVMANLTPPMHMPIVSGPVKSKKLKSPKKKVQSKKELTESQMLHTCQFSSSSSSFL</sequence>
<evidence type="ECO:0000256" key="2">
    <source>
        <dbReference type="SAM" id="MobiDB-lite"/>
    </source>
</evidence>
<keyword evidence="1" id="KW-0863">Zinc-finger</keyword>
<evidence type="ECO:0000313" key="4">
    <source>
        <dbReference type="EnsemblMetazoa" id="PHUM609030-PA"/>
    </source>
</evidence>
<keyword evidence="1" id="KW-0479">Metal-binding</keyword>
<reference evidence="4" key="3">
    <citation type="submission" date="2021-02" db="UniProtKB">
        <authorList>
            <consortium name="EnsemblMetazoa"/>
        </authorList>
    </citation>
    <scope>IDENTIFICATION</scope>
    <source>
        <strain evidence="4">USDA</strain>
    </source>
</reference>
<keyword evidence="1" id="KW-0862">Zinc</keyword>
<dbReference type="EMBL" id="AAZO01007442">
    <property type="status" value="NOT_ANNOTATED_CDS"/>
    <property type="molecule type" value="Genomic_DNA"/>
</dbReference>
<dbReference type="AlphaFoldDB" id="E0W3R6"/>
<protein>
    <submittedName>
        <fullName evidence="3 4">Uncharacterized protein</fullName>
    </submittedName>
</protein>
<feature type="compositionally biased region" description="Basic residues" evidence="2">
    <location>
        <begin position="8"/>
        <end position="17"/>
    </location>
</feature>
<dbReference type="PANTHER" id="PTHR20208">
    <property type="entry name" value="STRUCTURE-SPECIFIC ENDONUCLEASE SUBUNIT SLX1"/>
    <property type="match status" value="1"/>
</dbReference>
<dbReference type="eggNOG" id="KOG3005">
    <property type="taxonomic scope" value="Eukaryota"/>
</dbReference>
<dbReference type="EMBL" id="DS235882">
    <property type="protein sequence ID" value="EEB20272.1"/>
    <property type="molecule type" value="Genomic_DNA"/>
</dbReference>
<proteinExistence type="predicted"/>
<dbReference type="EMBL" id="AAZO01007443">
    <property type="status" value="NOT_ANNOTATED_CDS"/>
    <property type="molecule type" value="Genomic_DNA"/>
</dbReference>
<dbReference type="STRING" id="121224.E0W3R6"/>
<dbReference type="HOGENOM" id="CLU_1116875_0_0_1"/>
<dbReference type="InterPro" id="IPR035901">
    <property type="entry name" value="GIY-YIG_endonuc_sf"/>
</dbReference>
<dbReference type="EMBL" id="AAZO01007444">
    <property type="status" value="NOT_ANNOTATED_CDS"/>
    <property type="molecule type" value="Genomic_DNA"/>
</dbReference>
<name>E0W3R6_PEDHC</name>
<gene>
    <name evidence="4" type="primary">8237151</name>
    <name evidence="3" type="ORF">Phum_PHUM609030</name>
</gene>
<dbReference type="InParanoid" id="E0W3R6"/>
<feature type="region of interest" description="Disordered" evidence="2">
    <location>
        <begin position="210"/>
        <end position="231"/>
    </location>
</feature>
<feature type="region of interest" description="Disordered" evidence="2">
    <location>
        <begin position="1"/>
        <end position="31"/>
    </location>
</feature>
<evidence type="ECO:0000256" key="1">
    <source>
        <dbReference type="ARBA" id="ARBA00022771"/>
    </source>
</evidence>
<keyword evidence="5" id="KW-1185">Reference proteome</keyword>
<feature type="compositionally biased region" description="Low complexity" evidence="2">
    <location>
        <begin position="18"/>
        <end position="27"/>
    </location>
</feature>
<reference evidence="3" key="2">
    <citation type="submission" date="2007-04" db="EMBL/GenBank/DDBJ databases">
        <title>The genome of the human body louse.</title>
        <authorList>
            <consortium name="The Human Body Louse Genome Consortium"/>
            <person name="Kirkness E."/>
            <person name="Walenz B."/>
            <person name="Hass B."/>
            <person name="Bruggner R."/>
            <person name="Strausberg R."/>
        </authorList>
    </citation>
    <scope>NUCLEOTIDE SEQUENCE</scope>
    <source>
        <strain evidence="3">USDA</strain>
    </source>
</reference>
<dbReference type="RefSeq" id="XP_002433010.1">
    <property type="nucleotide sequence ID" value="XM_002432965.1"/>
</dbReference>
<dbReference type="GO" id="GO:0008270">
    <property type="term" value="F:zinc ion binding"/>
    <property type="evidence" value="ECO:0007669"/>
    <property type="project" value="UniProtKB-KW"/>
</dbReference>
<dbReference type="Gene3D" id="3.40.1440.10">
    <property type="entry name" value="GIY-YIG endonuclease"/>
    <property type="match status" value="1"/>
</dbReference>
<dbReference type="EnsemblMetazoa" id="PHUM609030-RA">
    <property type="protein sequence ID" value="PHUM609030-PA"/>
    <property type="gene ID" value="PHUM609030"/>
</dbReference>
<dbReference type="GO" id="GO:0000724">
    <property type="term" value="P:double-strand break repair via homologous recombination"/>
    <property type="evidence" value="ECO:0007669"/>
    <property type="project" value="TreeGrafter"/>
</dbReference>
<dbReference type="InterPro" id="IPR050381">
    <property type="entry name" value="SLX1_endonuclease"/>
</dbReference>
<dbReference type="GO" id="GO:0008821">
    <property type="term" value="F:crossover junction DNA endonuclease activity"/>
    <property type="evidence" value="ECO:0007669"/>
    <property type="project" value="TreeGrafter"/>
</dbReference>
<dbReference type="OrthoDB" id="24645at2759"/>
<reference evidence="3" key="1">
    <citation type="submission" date="2007-04" db="EMBL/GenBank/DDBJ databases">
        <title>Annotation of Pediculus humanus corporis strain USDA.</title>
        <authorList>
            <person name="Kirkness E."/>
            <person name="Hannick L."/>
            <person name="Hass B."/>
            <person name="Bruggner R."/>
            <person name="Lawson D."/>
            <person name="Bidwell S."/>
            <person name="Joardar V."/>
            <person name="Caler E."/>
            <person name="Walenz B."/>
            <person name="Inman J."/>
            <person name="Schobel S."/>
            <person name="Galinsky K."/>
            <person name="Amedeo P."/>
            <person name="Strausberg R."/>
        </authorList>
    </citation>
    <scope>NUCLEOTIDE SEQUENCE</scope>
    <source>
        <strain evidence="3">USDA</strain>
    </source>
</reference>
<dbReference type="CTD" id="8237151"/>
<dbReference type="VEuPathDB" id="VectorBase:PHUM609030"/>
<dbReference type="GO" id="GO:0033557">
    <property type="term" value="C:Slx1-Slx4 complex"/>
    <property type="evidence" value="ECO:0007669"/>
    <property type="project" value="TreeGrafter"/>
</dbReference>
<evidence type="ECO:0000313" key="5">
    <source>
        <dbReference type="Proteomes" id="UP000009046"/>
    </source>
</evidence>
<dbReference type="Proteomes" id="UP000009046">
    <property type="component" value="Unassembled WGS sequence"/>
</dbReference>
<accession>E0W3R6</accession>
<feature type="compositionally biased region" description="Basic residues" evidence="2">
    <location>
        <begin position="213"/>
        <end position="225"/>
    </location>
</feature>
<dbReference type="GO" id="GO:0017108">
    <property type="term" value="F:5'-flap endonuclease activity"/>
    <property type="evidence" value="ECO:0007669"/>
    <property type="project" value="TreeGrafter"/>
</dbReference>
<dbReference type="GeneID" id="8237151"/>
<dbReference type="KEGG" id="phu:Phum_PHUM609030"/>